<evidence type="ECO:0000256" key="2">
    <source>
        <dbReference type="ARBA" id="ARBA00022964"/>
    </source>
</evidence>
<name>A0A212D7Q5_CEREH</name>
<dbReference type="InterPro" id="IPR013819">
    <property type="entry name" value="LipOase_C"/>
</dbReference>
<dbReference type="Proteomes" id="UP000242450">
    <property type="component" value="Chromosome 5"/>
</dbReference>
<dbReference type="EMBL" id="MKHE01000005">
    <property type="protein sequence ID" value="OWK14124.1"/>
    <property type="molecule type" value="Genomic_DNA"/>
</dbReference>
<keyword evidence="1" id="KW-0479">Metal-binding</keyword>
<dbReference type="PROSITE" id="PS51393">
    <property type="entry name" value="LIPOXYGENASE_3"/>
    <property type="match status" value="2"/>
</dbReference>
<gene>
    <name evidence="5" type="ORF">Celaphus_00000996</name>
</gene>
<evidence type="ECO:0000256" key="3">
    <source>
        <dbReference type="ARBA" id="ARBA00023002"/>
    </source>
</evidence>
<dbReference type="GO" id="GO:0046872">
    <property type="term" value="F:metal ion binding"/>
    <property type="evidence" value="ECO:0007669"/>
    <property type="project" value="UniProtKB-KW"/>
</dbReference>
<dbReference type="PANTHER" id="PTHR11771">
    <property type="entry name" value="LIPOXYGENASE"/>
    <property type="match status" value="1"/>
</dbReference>
<evidence type="ECO:0000313" key="5">
    <source>
        <dbReference type="EMBL" id="OWK14124.1"/>
    </source>
</evidence>
<dbReference type="GO" id="GO:0016702">
    <property type="term" value="F:oxidoreductase activity, acting on single donors with incorporation of molecular oxygen, incorporation of two atoms of oxygen"/>
    <property type="evidence" value="ECO:0007669"/>
    <property type="project" value="InterPro"/>
</dbReference>
<feature type="domain" description="Lipoxygenase" evidence="4">
    <location>
        <begin position="99"/>
        <end position="128"/>
    </location>
</feature>
<evidence type="ECO:0000256" key="1">
    <source>
        <dbReference type="ARBA" id="ARBA00022723"/>
    </source>
</evidence>
<proteinExistence type="predicted"/>
<dbReference type="GO" id="GO:0034440">
    <property type="term" value="P:lipid oxidation"/>
    <property type="evidence" value="ECO:0007669"/>
    <property type="project" value="InterPro"/>
</dbReference>
<dbReference type="OrthoDB" id="407298at2759"/>
<keyword evidence="2" id="KW-0223">Dioxygenase</keyword>
<dbReference type="Gene3D" id="1.20.245.10">
    <property type="entry name" value="Lipoxygenase-1, Domain 5"/>
    <property type="match status" value="2"/>
</dbReference>
<feature type="domain" description="Lipoxygenase" evidence="4">
    <location>
        <begin position="1"/>
        <end position="38"/>
    </location>
</feature>
<organism evidence="5 6">
    <name type="scientific">Cervus elaphus hippelaphus</name>
    <name type="common">European red deer</name>
    <dbReference type="NCBI Taxonomy" id="46360"/>
    <lineage>
        <taxon>Eukaryota</taxon>
        <taxon>Metazoa</taxon>
        <taxon>Chordata</taxon>
        <taxon>Craniata</taxon>
        <taxon>Vertebrata</taxon>
        <taxon>Euteleostomi</taxon>
        <taxon>Mammalia</taxon>
        <taxon>Eutheria</taxon>
        <taxon>Laurasiatheria</taxon>
        <taxon>Artiodactyla</taxon>
        <taxon>Ruminantia</taxon>
        <taxon>Pecora</taxon>
        <taxon>Cervidae</taxon>
        <taxon>Cervinae</taxon>
        <taxon>Cervus</taxon>
    </lineage>
</organism>
<keyword evidence="6" id="KW-1185">Reference proteome</keyword>
<sequence length="128" mass="14350">MHEMNTHLLRTHYLMETFALDMLRQPPMCHPIFKVSNPASQCPELPHALCTRKVQLTRSGLGFWWSAERARKGPRLVLSPLLPEAVDCLLITDNVRASSSLDSCADLIEFLTMTIFSCSAQHIAVNTG</sequence>
<protein>
    <recommendedName>
        <fullName evidence="4">Lipoxygenase domain-containing protein</fullName>
    </recommendedName>
</protein>
<dbReference type="SUPFAM" id="SSF48484">
    <property type="entry name" value="Lipoxigenase"/>
    <property type="match status" value="2"/>
</dbReference>
<dbReference type="AlphaFoldDB" id="A0A212D7Q5"/>
<accession>A0A212D7Q5</accession>
<comment type="caution">
    <text evidence="5">The sequence shown here is derived from an EMBL/GenBank/DDBJ whole genome shotgun (WGS) entry which is preliminary data.</text>
</comment>
<evidence type="ECO:0000313" key="6">
    <source>
        <dbReference type="Proteomes" id="UP000242450"/>
    </source>
</evidence>
<evidence type="ECO:0000259" key="4">
    <source>
        <dbReference type="PROSITE" id="PS51393"/>
    </source>
</evidence>
<reference evidence="5 6" key="1">
    <citation type="journal article" date="2018" name="Mol. Genet. Genomics">
        <title>The red deer Cervus elaphus genome CerEla1.0: sequencing, annotating, genes, and chromosomes.</title>
        <authorList>
            <person name="Bana N.A."/>
            <person name="Nyiri A."/>
            <person name="Nagy J."/>
            <person name="Frank K."/>
            <person name="Nagy T."/>
            <person name="Steger V."/>
            <person name="Schiller M."/>
            <person name="Lakatos P."/>
            <person name="Sugar L."/>
            <person name="Horn P."/>
            <person name="Barta E."/>
            <person name="Orosz L."/>
        </authorList>
    </citation>
    <scope>NUCLEOTIDE SEQUENCE [LARGE SCALE GENOMIC DNA]</scope>
    <source>
        <strain evidence="5">Hungarian</strain>
    </source>
</reference>
<dbReference type="InterPro" id="IPR000907">
    <property type="entry name" value="LipOase"/>
</dbReference>
<keyword evidence="3" id="KW-0560">Oxidoreductase</keyword>
<dbReference type="InterPro" id="IPR036226">
    <property type="entry name" value="LipOase_C_sf"/>
</dbReference>